<keyword evidence="1" id="KW-0812">Transmembrane</keyword>
<comment type="caution">
    <text evidence="2">The sequence shown here is derived from an EMBL/GenBank/DDBJ whole genome shotgun (WGS) entry which is preliminary data.</text>
</comment>
<keyword evidence="1" id="KW-0472">Membrane</keyword>
<name>A0A2S8Q7E4_9GAMM</name>
<evidence type="ECO:0000256" key="1">
    <source>
        <dbReference type="SAM" id="Phobius"/>
    </source>
</evidence>
<evidence type="ECO:0000313" key="2">
    <source>
        <dbReference type="EMBL" id="PQQ28703.1"/>
    </source>
</evidence>
<feature type="transmembrane region" description="Helical" evidence="1">
    <location>
        <begin position="90"/>
        <end position="108"/>
    </location>
</feature>
<accession>A0A2S8Q7E4</accession>
<sequence length="109" mass="13035">MDKKLDVILILKEKIPEETGFKLINHINRIGVDFNIINIPIILSDFKPKKIKYRKNKNPSANLMKMEGVKYRLVNGKNDYIYMNYPMKTFLLLCLMYLSVMVLFYYFIF</sequence>
<gene>
    <name evidence="2" type="ORF">C6H66_04190</name>
</gene>
<proteinExistence type="predicted"/>
<protein>
    <submittedName>
        <fullName evidence="2">Uncharacterized protein</fullName>
    </submittedName>
</protein>
<dbReference type="RefSeq" id="WP_105394872.1">
    <property type="nucleotide sequence ID" value="NZ_CAWNTA010000149.1"/>
</dbReference>
<evidence type="ECO:0000313" key="3">
    <source>
        <dbReference type="Proteomes" id="UP000239550"/>
    </source>
</evidence>
<organism evidence="2 3">
    <name type="scientific">Photorhabdus hindustanensis</name>
    <dbReference type="NCBI Taxonomy" id="2918802"/>
    <lineage>
        <taxon>Bacteria</taxon>
        <taxon>Pseudomonadati</taxon>
        <taxon>Pseudomonadota</taxon>
        <taxon>Gammaproteobacteria</taxon>
        <taxon>Enterobacterales</taxon>
        <taxon>Morganellaceae</taxon>
        <taxon>Photorhabdus</taxon>
    </lineage>
</organism>
<reference evidence="2 3" key="1">
    <citation type="submission" date="2018-02" db="EMBL/GenBank/DDBJ databases">
        <title>Five New Genomes of Indian Photorhabdus Isolates TSA.</title>
        <authorList>
            <person name="Dubay B."/>
            <person name="Somvanshi V.S."/>
        </authorList>
    </citation>
    <scope>NUCLEOTIDE SEQUENCE [LARGE SCALE GENOMIC DNA]</scope>
    <source>
        <strain evidence="2 3">H1</strain>
    </source>
</reference>
<dbReference type="EMBL" id="PUWT01000008">
    <property type="protein sequence ID" value="PQQ28703.1"/>
    <property type="molecule type" value="Genomic_DNA"/>
</dbReference>
<dbReference type="Proteomes" id="UP000239550">
    <property type="component" value="Unassembled WGS sequence"/>
</dbReference>
<keyword evidence="1" id="KW-1133">Transmembrane helix</keyword>
<dbReference type="AlphaFoldDB" id="A0A2S8Q7E4"/>
<keyword evidence="3" id="KW-1185">Reference proteome</keyword>